<dbReference type="EMBL" id="KZ819979">
    <property type="protein sequence ID" value="PWN50016.1"/>
    <property type="molecule type" value="Genomic_DNA"/>
</dbReference>
<keyword evidence="2" id="KW-1185">Reference proteome</keyword>
<evidence type="ECO:0000313" key="1">
    <source>
        <dbReference type="EMBL" id="PWN50016.1"/>
    </source>
</evidence>
<name>A0ACD0NW57_9BASI</name>
<accession>A0ACD0NW57</accession>
<sequence>MVGEVPPAMSFDYQHQHGHVTLSNASASSSGSSGGPSKSRPARKQISEAKLQAIRASADKSNQQGLTYNIWYNKWSGGDREDDFASKVKSQTRCEVARDSGYTRADLNSRKAGLAKGEGEGEVGDGAYCCLYFARGCCPLGSDCTYLHRLPRPTAIPEQGRDVFGREKHGDYRDDMGGVGSMQRVNRTLYIGRIHEEPSTSNGGAANFSTNGAQWRDGGRTLKGGRSASDLRREKAGGFNKRHEQSSTEKVIRRHFSEWGEIERVKVLQGRSCAFVTYKSEANAQFAKEAMSNQSLDHNEVLNVRWATDDPNPGAQKRNLREMREQGERVMLANMTPEMLEAQDAILSLEDLEQAGGTLDTNAKRRRMRTEETMRYEEEMKRLDEENLRNWEEMAREKEEREREKEQEQERAAKALPEAKGLLDDDAMGGLQYLSALRKRQEQERIDKVGKEGVAETAVGLATGLGSLAAYGSDSEEEGEEGGDDDDER</sequence>
<proteinExistence type="predicted"/>
<gene>
    <name evidence="1" type="ORF">IE53DRAFT_374836</name>
</gene>
<dbReference type="Proteomes" id="UP000245626">
    <property type="component" value="Unassembled WGS sequence"/>
</dbReference>
<reference evidence="1 2" key="1">
    <citation type="journal article" date="2018" name="Mol. Biol. Evol.">
        <title>Broad Genomic Sampling Reveals a Smut Pathogenic Ancestry of the Fungal Clade Ustilaginomycotina.</title>
        <authorList>
            <person name="Kijpornyongpan T."/>
            <person name="Mondo S.J."/>
            <person name="Barry K."/>
            <person name="Sandor L."/>
            <person name="Lee J."/>
            <person name="Lipzen A."/>
            <person name="Pangilinan J."/>
            <person name="LaButti K."/>
            <person name="Hainaut M."/>
            <person name="Henrissat B."/>
            <person name="Grigoriev I.V."/>
            <person name="Spatafora J.W."/>
            <person name="Aime M.C."/>
        </authorList>
    </citation>
    <scope>NUCLEOTIDE SEQUENCE [LARGE SCALE GENOMIC DNA]</scope>
    <source>
        <strain evidence="1 2">SA 807</strain>
    </source>
</reference>
<evidence type="ECO:0000313" key="2">
    <source>
        <dbReference type="Proteomes" id="UP000245626"/>
    </source>
</evidence>
<protein>
    <submittedName>
        <fullName evidence="1">Uncharacterized protein</fullName>
    </submittedName>
</protein>
<organism evidence="1 2">
    <name type="scientific">Violaceomyces palustris</name>
    <dbReference type="NCBI Taxonomy" id="1673888"/>
    <lineage>
        <taxon>Eukaryota</taxon>
        <taxon>Fungi</taxon>
        <taxon>Dikarya</taxon>
        <taxon>Basidiomycota</taxon>
        <taxon>Ustilaginomycotina</taxon>
        <taxon>Ustilaginomycetes</taxon>
        <taxon>Violaceomycetales</taxon>
        <taxon>Violaceomycetaceae</taxon>
        <taxon>Violaceomyces</taxon>
    </lineage>
</organism>